<organism evidence="2 3">
    <name type="scientific">Vibrio anguillarum</name>
    <name type="common">Listonella anguillarum</name>
    <dbReference type="NCBI Taxonomy" id="55601"/>
    <lineage>
        <taxon>Bacteria</taxon>
        <taxon>Pseudomonadati</taxon>
        <taxon>Pseudomonadota</taxon>
        <taxon>Gammaproteobacteria</taxon>
        <taxon>Vibrionales</taxon>
        <taxon>Vibrionaceae</taxon>
        <taxon>Vibrio</taxon>
    </lineage>
</organism>
<feature type="chain" id="PRO_5043766954" evidence="1">
    <location>
        <begin position="17"/>
        <end position="42"/>
    </location>
</feature>
<accession>A0AAW4BCP8</accession>
<keyword evidence="1" id="KW-0732">Signal</keyword>
<comment type="caution">
    <text evidence="2">The sequence shown here is derived from an EMBL/GenBank/DDBJ whole genome shotgun (WGS) entry which is preliminary data.</text>
</comment>
<evidence type="ECO:0000313" key="3">
    <source>
        <dbReference type="Proteomes" id="UP000786185"/>
    </source>
</evidence>
<sequence length="42" mass="5232">MARFRLWWWRCSPLNAALCLISITNHHCFYIQQYEFGYHIEL</sequence>
<dbReference type="Proteomes" id="UP000786185">
    <property type="component" value="Unassembled WGS sequence"/>
</dbReference>
<protein>
    <submittedName>
        <fullName evidence="2">Superoxide dismutase</fullName>
    </submittedName>
</protein>
<evidence type="ECO:0000256" key="1">
    <source>
        <dbReference type="SAM" id="SignalP"/>
    </source>
</evidence>
<proteinExistence type="predicted"/>
<feature type="signal peptide" evidence="1">
    <location>
        <begin position="1"/>
        <end position="16"/>
    </location>
</feature>
<dbReference type="EMBL" id="SCLC01000029">
    <property type="protein sequence ID" value="MBF4436042.1"/>
    <property type="molecule type" value="Genomic_DNA"/>
</dbReference>
<reference evidence="2" key="1">
    <citation type="journal article" date="2021" name="PeerJ">
        <title>Analysis of 44 Vibrio anguillarum genomes reveals high genetic diversity.</title>
        <authorList>
            <person name="Hansen M.J."/>
            <person name="Dalsgaard I."/>
        </authorList>
    </citation>
    <scope>NUCLEOTIDE SEQUENCE</scope>
    <source>
        <strain evidence="2">850617-1/1</strain>
    </source>
</reference>
<evidence type="ECO:0000313" key="2">
    <source>
        <dbReference type="EMBL" id="MBF4436042.1"/>
    </source>
</evidence>
<name>A0AAW4BCP8_VIBAN</name>
<dbReference type="AlphaFoldDB" id="A0AAW4BCP8"/>
<gene>
    <name evidence="2" type="ORF">ERJ77_16220</name>
</gene>